<keyword evidence="1" id="KW-0812">Transmembrane</keyword>
<gene>
    <name evidence="2" type="ORF">KJ970_08775</name>
</gene>
<dbReference type="InterPro" id="IPR007359">
    <property type="entry name" value="SigmaE_reg_RseC_MucC"/>
</dbReference>
<protein>
    <submittedName>
        <fullName evidence="2">SoxR reducing system RseC family protein</fullName>
    </submittedName>
</protein>
<dbReference type="PANTHER" id="PTHR35867">
    <property type="entry name" value="PROTEIN RSEC"/>
    <property type="match status" value="1"/>
</dbReference>
<dbReference type="PANTHER" id="PTHR35867:SF1">
    <property type="entry name" value="PROTEIN RSEC"/>
    <property type="match status" value="1"/>
</dbReference>
<sequence>MNHTCHEEAVVTGLAPGNQVVIAVRRAEACHQCSAKSACVTLGGQFKEMSLTVPNTIQARPGDRVQLALSETDVVKLSFALYLLPALTLIAGAILGNRFAGSFGSDPNLISLLGALAGVIIGLIGARLLSKRMSKDGRYNPRLTRIIRSGTDIDSDATTESSDTKE</sequence>
<feature type="transmembrane region" description="Helical" evidence="1">
    <location>
        <begin position="79"/>
        <end position="97"/>
    </location>
</feature>
<dbReference type="InterPro" id="IPR026268">
    <property type="entry name" value="RseC"/>
</dbReference>
<organism evidence="2 3">
    <name type="scientific">Eiseniibacteriota bacterium</name>
    <dbReference type="NCBI Taxonomy" id="2212470"/>
    <lineage>
        <taxon>Bacteria</taxon>
        <taxon>Candidatus Eiseniibacteriota</taxon>
    </lineage>
</organism>
<evidence type="ECO:0000313" key="2">
    <source>
        <dbReference type="EMBL" id="MBU2691010.1"/>
    </source>
</evidence>
<feature type="transmembrane region" description="Helical" evidence="1">
    <location>
        <begin position="109"/>
        <end position="129"/>
    </location>
</feature>
<proteinExistence type="predicted"/>
<keyword evidence="1" id="KW-1133">Transmembrane helix</keyword>
<name>A0A948RU21_UNCEI</name>
<dbReference type="AlphaFoldDB" id="A0A948RU21"/>
<evidence type="ECO:0000313" key="3">
    <source>
        <dbReference type="Proteomes" id="UP000777784"/>
    </source>
</evidence>
<accession>A0A948RU21</accession>
<comment type="caution">
    <text evidence="2">The sequence shown here is derived from an EMBL/GenBank/DDBJ whole genome shotgun (WGS) entry which is preliminary data.</text>
</comment>
<dbReference type="Proteomes" id="UP000777784">
    <property type="component" value="Unassembled WGS sequence"/>
</dbReference>
<dbReference type="EMBL" id="JAHJDP010000042">
    <property type="protein sequence ID" value="MBU2691010.1"/>
    <property type="molecule type" value="Genomic_DNA"/>
</dbReference>
<reference evidence="2" key="1">
    <citation type="submission" date="2021-05" db="EMBL/GenBank/DDBJ databases">
        <title>Energy efficiency and biological interactions define the core microbiome of deep oligotrophic groundwater.</title>
        <authorList>
            <person name="Mehrshad M."/>
            <person name="Lopez-Fernandez M."/>
            <person name="Bell E."/>
            <person name="Bernier-Latmani R."/>
            <person name="Bertilsson S."/>
            <person name="Dopson M."/>
        </authorList>
    </citation>
    <scope>NUCLEOTIDE SEQUENCE</scope>
    <source>
        <strain evidence="2">Modern_marine.mb.64</strain>
    </source>
</reference>
<dbReference type="PIRSF" id="PIRSF004923">
    <property type="entry name" value="RseC"/>
    <property type="match status" value="1"/>
</dbReference>
<keyword evidence="1" id="KW-0472">Membrane</keyword>
<evidence type="ECO:0000256" key="1">
    <source>
        <dbReference type="SAM" id="Phobius"/>
    </source>
</evidence>
<dbReference type="Pfam" id="PF04246">
    <property type="entry name" value="RseC_MucC"/>
    <property type="match status" value="1"/>
</dbReference>